<proteinExistence type="predicted"/>
<dbReference type="Proteomes" id="UP000050443">
    <property type="component" value="Unassembled WGS sequence"/>
</dbReference>
<dbReference type="InterPro" id="IPR059123">
    <property type="entry name" value="StrF_dom"/>
</dbReference>
<dbReference type="InterPro" id="IPR029044">
    <property type="entry name" value="Nucleotide-diphossugar_trans"/>
</dbReference>
<dbReference type="RefSeq" id="WP_055093164.1">
    <property type="nucleotide sequence ID" value="NZ_JRLF01000007.1"/>
</dbReference>
<organism evidence="2 3">
    <name type="scientific">Flavobacterium aquidurense</name>
    <dbReference type="NCBI Taxonomy" id="362413"/>
    <lineage>
        <taxon>Bacteria</taxon>
        <taxon>Pseudomonadati</taxon>
        <taxon>Bacteroidota</taxon>
        <taxon>Flavobacteriia</taxon>
        <taxon>Flavobacteriales</taxon>
        <taxon>Flavobacteriaceae</taxon>
        <taxon>Flavobacterium</taxon>
    </lineage>
</organism>
<dbReference type="OrthoDB" id="7851643at2"/>
<dbReference type="PATRIC" id="fig|362413.3.peg.3838"/>
<name>A0A0Q1BL69_9FLAO</name>
<dbReference type="STRING" id="362413.RC62_3912"/>
<reference evidence="2 3" key="1">
    <citation type="submission" date="2014-09" db="EMBL/GenBank/DDBJ databases">
        <title>Genome sequence of Flavobacterium aquidurense RC62.</title>
        <authorList>
            <person name="Kim J.F."/>
            <person name="Kwak M.-J."/>
        </authorList>
    </citation>
    <scope>NUCLEOTIDE SEQUENCE [LARGE SCALE GENOMIC DNA]</scope>
    <source>
        <strain evidence="2 3">RC62</strain>
    </source>
</reference>
<dbReference type="AlphaFoldDB" id="A0A0Q1BL69"/>
<dbReference type="Pfam" id="PF13712">
    <property type="entry name" value="Glyco_tranf_2_5"/>
    <property type="match status" value="1"/>
</dbReference>
<feature type="domain" description="Streptomycin biosynthesis protein StrF" evidence="1">
    <location>
        <begin position="4"/>
        <end position="186"/>
    </location>
</feature>
<evidence type="ECO:0000313" key="3">
    <source>
        <dbReference type="Proteomes" id="UP000050443"/>
    </source>
</evidence>
<gene>
    <name evidence="2" type="ORF">RC62_3912</name>
</gene>
<evidence type="ECO:0000259" key="1">
    <source>
        <dbReference type="Pfam" id="PF13712"/>
    </source>
</evidence>
<accession>A0A0Q1BL69</accession>
<sequence>MISIIICSRTKNINNDLVQNIQQTIGSVHELIVIDNSENRYSIFEAYNIGINKSKGEILCFVHDDIHLVTKNWGQILNSIFNKNEKIGLIGIAGSKSKTRMPSAWWDCPQKDLYLNLVQHLVNKEKEHWVEGFKNNTLEEVVVVDGVFMAARKINDIFFSQKMNGFHNYDLNLSFEYLKKGYKIIATQDILLEHYSRGKINKDWYKSAIEFYNLYNHMLPISVSEIKNLKLQEFKNGKLFVFKLNELGFKKEAIRFWLKLVWLKPISKFHIDFCKILLK</sequence>
<protein>
    <submittedName>
        <fullName evidence="2">Glyco tranf 2 5 domain containing protein</fullName>
    </submittedName>
</protein>
<comment type="caution">
    <text evidence="2">The sequence shown here is derived from an EMBL/GenBank/DDBJ whole genome shotgun (WGS) entry which is preliminary data.</text>
</comment>
<dbReference type="EMBL" id="JRLF01000007">
    <property type="protein sequence ID" value="KQB41567.1"/>
    <property type="molecule type" value="Genomic_DNA"/>
</dbReference>
<dbReference type="SUPFAM" id="SSF53448">
    <property type="entry name" value="Nucleotide-diphospho-sugar transferases"/>
    <property type="match status" value="1"/>
</dbReference>
<dbReference type="Gene3D" id="3.90.550.10">
    <property type="entry name" value="Spore Coat Polysaccharide Biosynthesis Protein SpsA, Chain A"/>
    <property type="match status" value="1"/>
</dbReference>
<evidence type="ECO:0000313" key="2">
    <source>
        <dbReference type="EMBL" id="KQB41567.1"/>
    </source>
</evidence>